<dbReference type="InterPro" id="IPR038389">
    <property type="entry name" value="PSMG2_sf"/>
</dbReference>
<accession>A0ABD5WP01</accession>
<dbReference type="SUPFAM" id="SSF159659">
    <property type="entry name" value="Cgl1923-like"/>
    <property type="match status" value="1"/>
</dbReference>
<dbReference type="Gene3D" id="3.40.50.10900">
    <property type="entry name" value="PAC-like subunit"/>
    <property type="match status" value="1"/>
</dbReference>
<organism evidence="2 3">
    <name type="scientific">Halorussus caseinilyticus</name>
    <dbReference type="NCBI Taxonomy" id="3034025"/>
    <lineage>
        <taxon>Archaea</taxon>
        <taxon>Methanobacteriati</taxon>
        <taxon>Methanobacteriota</taxon>
        <taxon>Stenosarchaea group</taxon>
        <taxon>Halobacteria</taxon>
        <taxon>Halobacteriales</taxon>
        <taxon>Haladaptataceae</taxon>
        <taxon>Halorussus</taxon>
    </lineage>
</organism>
<keyword evidence="3" id="KW-1185">Reference proteome</keyword>
<dbReference type="GeneID" id="79303927"/>
<feature type="region of interest" description="Disordered" evidence="1">
    <location>
        <begin position="223"/>
        <end position="246"/>
    </location>
</feature>
<proteinExistence type="predicted"/>
<dbReference type="EMBL" id="JBHSZH010000005">
    <property type="protein sequence ID" value="MFC7079573.1"/>
    <property type="molecule type" value="Genomic_DNA"/>
</dbReference>
<name>A0ABD5WP01_9EURY</name>
<dbReference type="GO" id="GO:0000502">
    <property type="term" value="C:proteasome complex"/>
    <property type="evidence" value="ECO:0007669"/>
    <property type="project" value="UniProtKB-KW"/>
</dbReference>
<keyword evidence="2" id="KW-0647">Proteasome</keyword>
<evidence type="ECO:0000256" key="1">
    <source>
        <dbReference type="SAM" id="MobiDB-lite"/>
    </source>
</evidence>
<evidence type="ECO:0000313" key="3">
    <source>
        <dbReference type="Proteomes" id="UP001596407"/>
    </source>
</evidence>
<evidence type="ECO:0000313" key="2">
    <source>
        <dbReference type="EMBL" id="MFC7079573.1"/>
    </source>
</evidence>
<dbReference type="InterPro" id="IPR019151">
    <property type="entry name" value="Proteasome_assmbl_chaperone_2"/>
</dbReference>
<dbReference type="Proteomes" id="UP001596407">
    <property type="component" value="Unassembled WGS sequence"/>
</dbReference>
<sequence length="246" mass="26142">MGHVEIHDDLTFESPTLIEGLLGVGLVGKIAADHVIDAVDATYFGTVRCPGLPRVAVYESGSYETYPPVRLYGSEEHGLVVLRSDVPVSPSEVADFASCVTRWVADEGGMAMYVSGLPAEVEPDGERSLRGVATGDGERLLADHDIDPPATDGVWSGPTGALLARASEVELDAVGLVVETDPEFPDPEAACAYINRAVNPIAGLSVDDADLRAHVEEIRAEKEQLAHQMNESGDDSSRAEPVGMYQ</sequence>
<dbReference type="PANTHER" id="PTHR35610:SF8">
    <property type="entry name" value="3-ISOPROPYLMALATE DEHYDRATASE"/>
    <property type="match status" value="1"/>
</dbReference>
<dbReference type="AlphaFoldDB" id="A0ABD5WP01"/>
<comment type="caution">
    <text evidence="2">The sequence shown here is derived from an EMBL/GenBank/DDBJ whole genome shotgun (WGS) entry which is preliminary data.</text>
</comment>
<dbReference type="RefSeq" id="WP_276279361.1">
    <property type="nucleotide sequence ID" value="NZ_CP119809.1"/>
</dbReference>
<reference evidence="2 3" key="1">
    <citation type="journal article" date="2019" name="Int. J. Syst. Evol. Microbiol.">
        <title>The Global Catalogue of Microorganisms (GCM) 10K type strain sequencing project: providing services to taxonomists for standard genome sequencing and annotation.</title>
        <authorList>
            <consortium name="The Broad Institute Genomics Platform"/>
            <consortium name="The Broad Institute Genome Sequencing Center for Infectious Disease"/>
            <person name="Wu L."/>
            <person name="Ma J."/>
        </authorList>
    </citation>
    <scope>NUCLEOTIDE SEQUENCE [LARGE SCALE GENOMIC DNA]</scope>
    <source>
        <strain evidence="2 3">DT72</strain>
    </source>
</reference>
<dbReference type="Pfam" id="PF09754">
    <property type="entry name" value="PAC2"/>
    <property type="match status" value="1"/>
</dbReference>
<gene>
    <name evidence="2" type="ORF">ACFQJ6_04865</name>
</gene>
<dbReference type="PANTHER" id="PTHR35610">
    <property type="entry name" value="3-ISOPROPYLMALATE DEHYDRATASE-RELATED"/>
    <property type="match status" value="1"/>
</dbReference>
<protein>
    <submittedName>
        <fullName evidence="2">Proteasome assembly chaperone family protein</fullName>
    </submittedName>
</protein>